<feature type="compositionally biased region" description="Polar residues" evidence="1">
    <location>
        <begin position="220"/>
        <end position="237"/>
    </location>
</feature>
<evidence type="ECO:0000256" key="1">
    <source>
        <dbReference type="SAM" id="MobiDB-lite"/>
    </source>
</evidence>
<organism evidence="2 3">
    <name type="scientific">Dissophora globulifera</name>
    <dbReference type="NCBI Taxonomy" id="979702"/>
    <lineage>
        <taxon>Eukaryota</taxon>
        <taxon>Fungi</taxon>
        <taxon>Fungi incertae sedis</taxon>
        <taxon>Mucoromycota</taxon>
        <taxon>Mortierellomycotina</taxon>
        <taxon>Mortierellomycetes</taxon>
        <taxon>Mortierellales</taxon>
        <taxon>Mortierellaceae</taxon>
        <taxon>Dissophora</taxon>
    </lineage>
</organism>
<keyword evidence="3" id="KW-1185">Reference proteome</keyword>
<feature type="region of interest" description="Disordered" evidence="1">
    <location>
        <begin position="116"/>
        <end position="237"/>
    </location>
</feature>
<evidence type="ECO:0000313" key="2">
    <source>
        <dbReference type="EMBL" id="KAG0326966.1"/>
    </source>
</evidence>
<gene>
    <name evidence="2" type="ORF">BGZ99_008622</name>
</gene>
<feature type="compositionally biased region" description="Polar residues" evidence="1">
    <location>
        <begin position="172"/>
        <end position="184"/>
    </location>
</feature>
<feature type="compositionally biased region" description="Polar residues" evidence="1">
    <location>
        <begin position="116"/>
        <end position="127"/>
    </location>
</feature>
<protein>
    <submittedName>
        <fullName evidence="2">Uncharacterized protein</fullName>
    </submittedName>
</protein>
<reference evidence="2" key="1">
    <citation type="journal article" date="2020" name="Fungal Divers.">
        <title>Resolving the Mortierellaceae phylogeny through synthesis of multi-gene phylogenetics and phylogenomics.</title>
        <authorList>
            <person name="Vandepol N."/>
            <person name="Liber J."/>
            <person name="Desiro A."/>
            <person name="Na H."/>
            <person name="Kennedy M."/>
            <person name="Barry K."/>
            <person name="Grigoriev I.V."/>
            <person name="Miller A.N."/>
            <person name="O'Donnell K."/>
            <person name="Stajich J.E."/>
            <person name="Bonito G."/>
        </authorList>
    </citation>
    <scope>NUCLEOTIDE SEQUENCE</scope>
    <source>
        <strain evidence="2">REB-010B</strain>
    </source>
</reference>
<accession>A0A9P6RTS2</accession>
<feature type="compositionally biased region" description="Basic and acidic residues" evidence="1">
    <location>
        <begin position="203"/>
        <end position="214"/>
    </location>
</feature>
<name>A0A9P6RTS2_9FUNG</name>
<sequence length="266" mass="28695">MDRLPVRQPHKNSRLKQHTEYQPQLAHLGAVSKQGRSSPSASTSKPALSAPKPIQFSGKGKSTSILETAINAFPEFRAQNEEFLRIAASSQFKAHASKGDISEATALVNYTNSTVQPNASPTANATAESHLDKHEEGEMPAFNRSRKRPKLASEMADSPPSSPVLSPVVSCHSDTSSTIPSCPATSIAIDKTRDNPDVSNMARSEHSSERESSKGRKPNGSFTPDATGNTQGSSPLITSSAAFEKHVFDIQQYVSQDLQGYNRLSY</sequence>
<comment type="caution">
    <text evidence="2">The sequence shown here is derived from an EMBL/GenBank/DDBJ whole genome shotgun (WGS) entry which is preliminary data.</text>
</comment>
<dbReference type="EMBL" id="JAAAIP010000068">
    <property type="protein sequence ID" value="KAG0326966.1"/>
    <property type="molecule type" value="Genomic_DNA"/>
</dbReference>
<dbReference type="AlphaFoldDB" id="A0A9P6RTS2"/>
<evidence type="ECO:0000313" key="3">
    <source>
        <dbReference type="Proteomes" id="UP000738325"/>
    </source>
</evidence>
<feature type="region of interest" description="Disordered" evidence="1">
    <location>
        <begin position="1"/>
        <end position="61"/>
    </location>
</feature>
<dbReference type="Proteomes" id="UP000738325">
    <property type="component" value="Unassembled WGS sequence"/>
</dbReference>
<feature type="compositionally biased region" description="Polar residues" evidence="1">
    <location>
        <begin position="34"/>
        <end position="46"/>
    </location>
</feature>
<proteinExistence type="predicted"/>
<dbReference type="OrthoDB" id="2450000at2759"/>